<comment type="caution">
    <text evidence="1">The sequence shown here is derived from an EMBL/GenBank/DDBJ whole genome shotgun (WGS) entry which is preliminary data.</text>
</comment>
<dbReference type="SUPFAM" id="SSF56112">
    <property type="entry name" value="Protein kinase-like (PK-like)"/>
    <property type="match status" value="1"/>
</dbReference>
<accession>A0A972FVB2</accession>
<dbReference type="EMBL" id="JAAMPU010000108">
    <property type="protein sequence ID" value="NMH29228.1"/>
    <property type="molecule type" value="Genomic_DNA"/>
</dbReference>
<dbReference type="Proteomes" id="UP000712080">
    <property type="component" value="Unassembled WGS sequence"/>
</dbReference>
<evidence type="ECO:0000313" key="2">
    <source>
        <dbReference type="Proteomes" id="UP000712080"/>
    </source>
</evidence>
<dbReference type="AlphaFoldDB" id="A0A972FVB2"/>
<proteinExistence type="predicted"/>
<keyword evidence="2" id="KW-1185">Reference proteome</keyword>
<organism evidence="1 2">
    <name type="scientific">Flavobacterium silvaticum</name>
    <dbReference type="NCBI Taxonomy" id="1852020"/>
    <lineage>
        <taxon>Bacteria</taxon>
        <taxon>Pseudomonadati</taxon>
        <taxon>Bacteroidota</taxon>
        <taxon>Flavobacteriia</taxon>
        <taxon>Flavobacteriales</taxon>
        <taxon>Flavobacteriaceae</taxon>
        <taxon>Flavobacterium</taxon>
    </lineage>
</organism>
<dbReference type="InterPro" id="IPR011009">
    <property type="entry name" value="Kinase-like_dom_sf"/>
</dbReference>
<reference evidence="1" key="1">
    <citation type="submission" date="2020-02" db="EMBL/GenBank/DDBJ databases">
        <title>Flavobacterium sp. genome.</title>
        <authorList>
            <person name="Jung H.S."/>
            <person name="Baek J.H."/>
            <person name="Jeon C.O."/>
        </authorList>
    </citation>
    <scope>NUCLEOTIDE SEQUENCE</scope>
    <source>
        <strain evidence="1">SE-s28</strain>
    </source>
</reference>
<dbReference type="RefSeq" id="WP_169528333.1">
    <property type="nucleotide sequence ID" value="NZ_JAAMPU010000108.1"/>
</dbReference>
<gene>
    <name evidence="1" type="ORF">G6047_14400</name>
</gene>
<name>A0A972FVB2_9FLAO</name>
<evidence type="ECO:0000313" key="1">
    <source>
        <dbReference type="EMBL" id="NMH29228.1"/>
    </source>
</evidence>
<dbReference type="Pfam" id="PF06293">
    <property type="entry name" value="Kdo"/>
    <property type="match status" value="1"/>
</dbReference>
<sequence length="254" mass="29906">MSLKFVVSPAFSAYSDAVRKCIQNFWSTGKVLASGRNTIRIFDIDGLQVNIKAFKLPNLVNRFAYSYFRKSKAQRSFEFATKLLQMGIGTPKPIAYSEHTNWSGLRESFYASEHLDAKLTYRELVEIPDYPDRDNILRQFTRFSYKLHELGIEFKDHSPGNTLILEDAPGQYSFYLVDLNRMEFHDKMPFELRMKNLSRLTPHKEMVATMSNEYAKASAEDETVIFETLWRLTAAFQHRFHRKRRLKKKFLFRK</sequence>
<protein>
    <submittedName>
        <fullName evidence="1">Kdo domain containing protein</fullName>
    </submittedName>
</protein>